<reference evidence="1 2" key="1">
    <citation type="journal article" date="2019" name="bioRxiv">
        <title>Genomics, evolutionary history and diagnostics of the Alternaria alternata species group including apple and Asian pear pathotypes.</title>
        <authorList>
            <person name="Armitage A.D."/>
            <person name="Cockerton H.M."/>
            <person name="Sreenivasaprasad S."/>
            <person name="Woodhall J.W."/>
            <person name="Lane C.R."/>
            <person name="Harrison R.J."/>
            <person name="Clarkson J.P."/>
        </authorList>
    </citation>
    <scope>NUCLEOTIDE SEQUENCE [LARGE SCALE GENOMIC DNA]</scope>
    <source>
        <strain evidence="1 2">FERA 650</strain>
    </source>
</reference>
<keyword evidence="2" id="KW-1185">Reference proteome</keyword>
<organism evidence="1 2">
    <name type="scientific">Alternaria gaisen</name>
    <dbReference type="NCBI Taxonomy" id="167740"/>
    <lineage>
        <taxon>Eukaryota</taxon>
        <taxon>Fungi</taxon>
        <taxon>Dikarya</taxon>
        <taxon>Ascomycota</taxon>
        <taxon>Pezizomycotina</taxon>
        <taxon>Dothideomycetes</taxon>
        <taxon>Pleosporomycetidae</taxon>
        <taxon>Pleosporales</taxon>
        <taxon>Pleosporineae</taxon>
        <taxon>Pleosporaceae</taxon>
        <taxon>Alternaria</taxon>
        <taxon>Alternaria sect. Alternaria</taxon>
    </lineage>
</organism>
<comment type="caution">
    <text evidence="1">The sequence shown here is derived from an EMBL/GenBank/DDBJ whole genome shotgun (WGS) entry which is preliminary data.</text>
</comment>
<proteinExistence type="predicted"/>
<gene>
    <name evidence="1" type="ORF">AG0111_0g1381</name>
</gene>
<evidence type="ECO:0000313" key="1">
    <source>
        <dbReference type="EMBL" id="KAB2110392.1"/>
    </source>
</evidence>
<evidence type="ECO:0000313" key="2">
    <source>
        <dbReference type="Proteomes" id="UP000293547"/>
    </source>
</evidence>
<accession>A0ACB6G141</accession>
<sequence length="642" mass="69636">MNGREESPRKPNGIFGYAKTLAPISSSAPVGQPRSPRHPGPAKDRPAFHLVALSDHGGLRSLLLERQLSTAPAMPHNPTVAPSDWRKAVSVKRASIADAIPPAWRLNDEEIPSAAILKDLTSFITRFLSPLEQQITTASVSVLMSNICSFQWSAVEVTRAFCHRAALAHQLTPCLSEICFAKAEQRAEELDTIMRTSGQVIGPLHGIPVSLKDRFHVDGLDSACGYVSWLGQPKSAADEGVLVRRLKEAGAVVFAKTNVPMSMLIGETTNNIVGSTMNPFNRDLSAGGACGGEAALLALRGSPIGWGTDIAGSIRIPCGFNSLYGIRPSFGRISATGLADNLSGLPTAASVVGPLSADLPSLTESMKWIISCNAWQDDFKTIDMPWRDSIFAGTSNRICQPGQANGSLVFAILDNDGEVNPHPPVQRALSLVKNALLQRGYEVIDWSPGLKHDLATDVLFQILGSTAGKSVRAAVEASGEPPIHQLADLFKGAESKSLPTSQFWDLCAWREQFQRQYHDYWRSTRKLTASKRAVDGVIMPVAPHTAAPEGSFKYYAYSAVPSVLDYTTGVVPVTFADQYLDYGPFRYTPMSDKDRVNWNLYDKGLFDGAPVGVQVMGQRFQEEKVLAMMSAVNDSLQQYQPL</sequence>
<name>A0ACB6G141_9PLEO</name>
<dbReference type="EMBL" id="PDWZ02000001">
    <property type="protein sequence ID" value="KAB2110392.1"/>
    <property type="molecule type" value="Genomic_DNA"/>
</dbReference>
<dbReference type="Proteomes" id="UP000293547">
    <property type="component" value="Unassembled WGS sequence"/>
</dbReference>
<protein>
    <submittedName>
        <fullName evidence="1">Acetamidase</fullName>
    </submittedName>
</protein>